<name>A0A0P1IKZ4_9RHOB</name>
<evidence type="ECO:0000259" key="2">
    <source>
        <dbReference type="Pfam" id="PF03372"/>
    </source>
</evidence>
<protein>
    <submittedName>
        <fullName evidence="3">Endonuclease/Exonuclease/phosphatase family protein</fullName>
    </submittedName>
</protein>
<dbReference type="STRING" id="1715692.RUE5091_03125"/>
<sequence length="305" mass="33288">MRFLTKNGIVRNLSIGCASMLMGLVVIGFTGPFIAAGDSFALFRPLAGVLLIPCAVVLLCLRARYFALSSTAVAIIAIGSIATSYAAPSEDCKGTCLTLYQKNLMSKAWPRYSLADDILESNAQIVTLQEVSSHNRQYMGNMFEHYPAKTICEFRPEQNVAILTTLPIVENSEFCLKGYGLVGVQVKAPGGGPIWVVSVHLNWPFPYKQSKQSQVIADRIKKLEGPVLIAGDFNMVPWGESVQRIAAAADNQSFGTILNTHNRGSWQVPLPIDNLLFPKGTTGTVELRPFMGSDHLGKLARIRIE</sequence>
<keyword evidence="1" id="KW-1133">Transmembrane helix</keyword>
<dbReference type="AlphaFoldDB" id="A0A0P1IKZ4"/>
<reference evidence="4" key="1">
    <citation type="submission" date="2015-09" db="EMBL/GenBank/DDBJ databases">
        <authorList>
            <person name="Rodrigo-Torres L."/>
            <person name="Arahal D.R."/>
        </authorList>
    </citation>
    <scope>NUCLEOTIDE SEQUENCE [LARGE SCALE GENOMIC DNA]</scope>
    <source>
        <strain evidence="4">CECT 5091</strain>
    </source>
</reference>
<accession>A0A0P1IKZ4</accession>
<evidence type="ECO:0000256" key="1">
    <source>
        <dbReference type="SAM" id="Phobius"/>
    </source>
</evidence>
<dbReference type="SUPFAM" id="SSF56219">
    <property type="entry name" value="DNase I-like"/>
    <property type="match status" value="1"/>
</dbReference>
<feature type="transmembrane region" description="Helical" evidence="1">
    <location>
        <begin position="41"/>
        <end position="61"/>
    </location>
</feature>
<dbReference type="Proteomes" id="UP000051260">
    <property type="component" value="Unassembled WGS sequence"/>
</dbReference>
<dbReference type="OrthoDB" id="3808618at2"/>
<keyword evidence="3" id="KW-0255">Endonuclease</keyword>
<keyword evidence="3" id="KW-0540">Nuclease</keyword>
<feature type="transmembrane region" description="Helical" evidence="1">
    <location>
        <begin position="12"/>
        <end position="35"/>
    </location>
</feature>
<keyword evidence="3" id="KW-0269">Exonuclease</keyword>
<keyword evidence="1" id="KW-0812">Transmembrane</keyword>
<gene>
    <name evidence="3" type="ORF">RUE5091_03125</name>
</gene>
<keyword evidence="4" id="KW-1185">Reference proteome</keyword>
<feature type="domain" description="Endonuclease/exonuclease/phosphatase" evidence="2">
    <location>
        <begin position="114"/>
        <end position="295"/>
    </location>
</feature>
<dbReference type="InterPro" id="IPR036691">
    <property type="entry name" value="Endo/exonu/phosph_ase_sf"/>
</dbReference>
<dbReference type="InterPro" id="IPR005135">
    <property type="entry name" value="Endo/exonuclease/phosphatase"/>
</dbReference>
<dbReference type="Gene3D" id="3.60.10.10">
    <property type="entry name" value="Endonuclease/exonuclease/phosphatase"/>
    <property type="match status" value="1"/>
</dbReference>
<dbReference type="GO" id="GO:0004527">
    <property type="term" value="F:exonuclease activity"/>
    <property type="evidence" value="ECO:0007669"/>
    <property type="project" value="UniProtKB-KW"/>
</dbReference>
<keyword evidence="3" id="KW-0378">Hydrolase</keyword>
<dbReference type="EMBL" id="CYUD01000009">
    <property type="protein sequence ID" value="CUK08772.1"/>
    <property type="molecule type" value="Genomic_DNA"/>
</dbReference>
<dbReference type="Pfam" id="PF03372">
    <property type="entry name" value="Exo_endo_phos"/>
    <property type="match status" value="1"/>
</dbReference>
<evidence type="ECO:0000313" key="4">
    <source>
        <dbReference type="Proteomes" id="UP000051260"/>
    </source>
</evidence>
<keyword evidence="1" id="KW-0472">Membrane</keyword>
<feature type="transmembrane region" description="Helical" evidence="1">
    <location>
        <begin position="66"/>
        <end position="87"/>
    </location>
</feature>
<organism evidence="3 4">
    <name type="scientific">Ruegeria denitrificans</name>
    <dbReference type="NCBI Taxonomy" id="1715692"/>
    <lineage>
        <taxon>Bacteria</taxon>
        <taxon>Pseudomonadati</taxon>
        <taxon>Pseudomonadota</taxon>
        <taxon>Alphaproteobacteria</taxon>
        <taxon>Rhodobacterales</taxon>
        <taxon>Roseobacteraceae</taxon>
        <taxon>Ruegeria</taxon>
    </lineage>
</organism>
<dbReference type="RefSeq" id="WP_058282775.1">
    <property type="nucleotide sequence ID" value="NZ_CYUD01000009.1"/>
</dbReference>
<proteinExistence type="predicted"/>
<dbReference type="GO" id="GO:0004519">
    <property type="term" value="F:endonuclease activity"/>
    <property type="evidence" value="ECO:0007669"/>
    <property type="project" value="UniProtKB-KW"/>
</dbReference>
<evidence type="ECO:0000313" key="3">
    <source>
        <dbReference type="EMBL" id="CUK08772.1"/>
    </source>
</evidence>